<gene>
    <name evidence="1" type="ORF">E2C01_076573</name>
</gene>
<keyword evidence="2" id="KW-1185">Reference proteome</keyword>
<name>A0A5B7IDK0_PORTR</name>
<comment type="caution">
    <text evidence="1">The sequence shown here is derived from an EMBL/GenBank/DDBJ whole genome shotgun (WGS) entry which is preliminary data.</text>
</comment>
<sequence length="27" mass="2842">MGGTGTACVCGGAWKGEECVYRGFVFR</sequence>
<accession>A0A5B7IDK0</accession>
<protein>
    <submittedName>
        <fullName evidence="1">Uncharacterized protein</fullName>
    </submittedName>
</protein>
<proteinExistence type="predicted"/>
<evidence type="ECO:0000313" key="1">
    <source>
        <dbReference type="EMBL" id="MPC81932.1"/>
    </source>
</evidence>
<dbReference type="EMBL" id="VSRR010058441">
    <property type="protein sequence ID" value="MPC81932.1"/>
    <property type="molecule type" value="Genomic_DNA"/>
</dbReference>
<reference evidence="1 2" key="1">
    <citation type="submission" date="2019-05" db="EMBL/GenBank/DDBJ databases">
        <title>Another draft genome of Portunus trituberculatus and its Hox gene families provides insights of decapod evolution.</title>
        <authorList>
            <person name="Jeong J.-H."/>
            <person name="Song I."/>
            <person name="Kim S."/>
            <person name="Choi T."/>
            <person name="Kim D."/>
            <person name="Ryu S."/>
            <person name="Kim W."/>
        </authorList>
    </citation>
    <scope>NUCLEOTIDE SEQUENCE [LARGE SCALE GENOMIC DNA]</scope>
    <source>
        <tissue evidence="1">Muscle</tissue>
    </source>
</reference>
<organism evidence="1 2">
    <name type="scientific">Portunus trituberculatus</name>
    <name type="common">Swimming crab</name>
    <name type="synonym">Neptunus trituberculatus</name>
    <dbReference type="NCBI Taxonomy" id="210409"/>
    <lineage>
        <taxon>Eukaryota</taxon>
        <taxon>Metazoa</taxon>
        <taxon>Ecdysozoa</taxon>
        <taxon>Arthropoda</taxon>
        <taxon>Crustacea</taxon>
        <taxon>Multicrustacea</taxon>
        <taxon>Malacostraca</taxon>
        <taxon>Eumalacostraca</taxon>
        <taxon>Eucarida</taxon>
        <taxon>Decapoda</taxon>
        <taxon>Pleocyemata</taxon>
        <taxon>Brachyura</taxon>
        <taxon>Eubrachyura</taxon>
        <taxon>Portunoidea</taxon>
        <taxon>Portunidae</taxon>
        <taxon>Portuninae</taxon>
        <taxon>Portunus</taxon>
    </lineage>
</organism>
<dbReference type="Proteomes" id="UP000324222">
    <property type="component" value="Unassembled WGS sequence"/>
</dbReference>
<evidence type="ECO:0000313" key="2">
    <source>
        <dbReference type="Proteomes" id="UP000324222"/>
    </source>
</evidence>
<dbReference type="AlphaFoldDB" id="A0A5B7IDK0"/>